<proteinExistence type="predicted"/>
<sequence>MAYVRDQTVDIPPASNKLPPNPLLDYNRTHTATASAKPLRTSITQSTLACQVLLYLYSWHSGGKARSPAKEKSPRDPTG</sequence>
<reference evidence="1" key="2">
    <citation type="journal article" date="2020" name="Nat. Commun.">
        <title>Large-scale genome sequencing of mycorrhizal fungi provides insights into the early evolution of symbiotic traits.</title>
        <authorList>
            <person name="Miyauchi S."/>
            <person name="Kiss E."/>
            <person name="Kuo A."/>
            <person name="Drula E."/>
            <person name="Kohler A."/>
            <person name="Sanchez-Garcia M."/>
            <person name="Morin E."/>
            <person name="Andreopoulos B."/>
            <person name="Barry K.W."/>
            <person name="Bonito G."/>
            <person name="Buee M."/>
            <person name="Carver A."/>
            <person name="Chen C."/>
            <person name="Cichocki N."/>
            <person name="Clum A."/>
            <person name="Culley D."/>
            <person name="Crous P.W."/>
            <person name="Fauchery L."/>
            <person name="Girlanda M."/>
            <person name="Hayes R.D."/>
            <person name="Keri Z."/>
            <person name="LaButti K."/>
            <person name="Lipzen A."/>
            <person name="Lombard V."/>
            <person name="Magnuson J."/>
            <person name="Maillard F."/>
            <person name="Murat C."/>
            <person name="Nolan M."/>
            <person name="Ohm R.A."/>
            <person name="Pangilinan J."/>
            <person name="Pereira M.F."/>
            <person name="Perotto S."/>
            <person name="Peter M."/>
            <person name="Pfister S."/>
            <person name="Riley R."/>
            <person name="Sitrit Y."/>
            <person name="Stielow J.B."/>
            <person name="Szollosi G."/>
            <person name="Zifcakova L."/>
            <person name="Stursova M."/>
            <person name="Spatafora J.W."/>
            <person name="Tedersoo L."/>
            <person name="Vaario L.M."/>
            <person name="Yamada A."/>
            <person name="Yan M."/>
            <person name="Wang P."/>
            <person name="Xu J."/>
            <person name="Bruns T."/>
            <person name="Baldrian P."/>
            <person name="Vilgalys R."/>
            <person name="Dunand C."/>
            <person name="Henrissat B."/>
            <person name="Grigoriev I.V."/>
            <person name="Hibbett D."/>
            <person name="Nagy L.G."/>
            <person name="Martin F.M."/>
        </authorList>
    </citation>
    <scope>NUCLEOTIDE SEQUENCE</scope>
    <source>
        <strain evidence="1">P2</strain>
    </source>
</reference>
<gene>
    <name evidence="1" type="ORF">BDM02DRAFT_2733106</name>
</gene>
<reference evidence="1" key="1">
    <citation type="submission" date="2019-10" db="EMBL/GenBank/DDBJ databases">
        <authorList>
            <consortium name="DOE Joint Genome Institute"/>
            <person name="Kuo A."/>
            <person name="Miyauchi S."/>
            <person name="Kiss E."/>
            <person name="Drula E."/>
            <person name="Kohler A."/>
            <person name="Sanchez-Garcia M."/>
            <person name="Andreopoulos B."/>
            <person name="Barry K.W."/>
            <person name="Bonito G."/>
            <person name="Buee M."/>
            <person name="Carver A."/>
            <person name="Chen C."/>
            <person name="Cichocki N."/>
            <person name="Clum A."/>
            <person name="Culley D."/>
            <person name="Crous P.W."/>
            <person name="Fauchery L."/>
            <person name="Girlanda M."/>
            <person name="Hayes R."/>
            <person name="Keri Z."/>
            <person name="Labutti K."/>
            <person name="Lipzen A."/>
            <person name="Lombard V."/>
            <person name="Magnuson J."/>
            <person name="Maillard F."/>
            <person name="Morin E."/>
            <person name="Murat C."/>
            <person name="Nolan M."/>
            <person name="Ohm R."/>
            <person name="Pangilinan J."/>
            <person name="Pereira M."/>
            <person name="Perotto S."/>
            <person name="Peter M."/>
            <person name="Riley R."/>
            <person name="Sitrit Y."/>
            <person name="Stielow B."/>
            <person name="Szollosi G."/>
            <person name="Zifcakova L."/>
            <person name="Stursova M."/>
            <person name="Spatafora J.W."/>
            <person name="Tedersoo L."/>
            <person name="Vaario L.-M."/>
            <person name="Yamada A."/>
            <person name="Yan M."/>
            <person name="Wang P."/>
            <person name="Xu J."/>
            <person name="Bruns T."/>
            <person name="Baldrian P."/>
            <person name="Vilgalys R."/>
            <person name="Henrissat B."/>
            <person name="Grigoriev I.V."/>
            <person name="Hibbett D."/>
            <person name="Nagy L.G."/>
            <person name="Martin F.M."/>
        </authorList>
    </citation>
    <scope>NUCLEOTIDE SEQUENCE</scope>
    <source>
        <strain evidence="1">P2</strain>
    </source>
</reference>
<comment type="caution">
    <text evidence="1">The sequence shown here is derived from an EMBL/GenBank/DDBJ whole genome shotgun (WGS) entry which is preliminary data.</text>
</comment>
<dbReference type="Proteomes" id="UP000886501">
    <property type="component" value="Unassembled WGS sequence"/>
</dbReference>
<evidence type="ECO:0000313" key="1">
    <source>
        <dbReference type="EMBL" id="KAF9647227.1"/>
    </source>
</evidence>
<protein>
    <submittedName>
        <fullName evidence="1">Uncharacterized protein</fullName>
    </submittedName>
</protein>
<organism evidence="1 2">
    <name type="scientific">Thelephora ganbajun</name>
    <name type="common">Ganba fungus</name>
    <dbReference type="NCBI Taxonomy" id="370292"/>
    <lineage>
        <taxon>Eukaryota</taxon>
        <taxon>Fungi</taxon>
        <taxon>Dikarya</taxon>
        <taxon>Basidiomycota</taxon>
        <taxon>Agaricomycotina</taxon>
        <taxon>Agaricomycetes</taxon>
        <taxon>Thelephorales</taxon>
        <taxon>Thelephoraceae</taxon>
        <taxon>Thelephora</taxon>
    </lineage>
</organism>
<name>A0ACB6ZCH6_THEGA</name>
<keyword evidence="2" id="KW-1185">Reference proteome</keyword>
<evidence type="ECO:0000313" key="2">
    <source>
        <dbReference type="Proteomes" id="UP000886501"/>
    </source>
</evidence>
<dbReference type="EMBL" id="MU118038">
    <property type="protein sequence ID" value="KAF9647227.1"/>
    <property type="molecule type" value="Genomic_DNA"/>
</dbReference>
<accession>A0ACB6ZCH6</accession>